<keyword evidence="4" id="KW-1185">Reference proteome</keyword>
<evidence type="ECO:0000256" key="1">
    <source>
        <dbReference type="SAM" id="MobiDB-lite"/>
    </source>
</evidence>
<comment type="caution">
    <text evidence="3">The sequence shown here is derived from an EMBL/GenBank/DDBJ whole genome shotgun (WGS) entry which is preliminary data.</text>
</comment>
<dbReference type="Pfam" id="PF05018">
    <property type="entry name" value="CFA20_dom"/>
    <property type="match status" value="1"/>
</dbReference>
<sequence>MSMFTGAEKALSPFSESRGLLPLEVQTLNQQSQETEARYQKSKDCNKKSQRLASVKSFIQIIAFLPTIGCRIQAVISHYYFFFVKQSSIVYDKKIVKIFWHHCSRQGGHKEIVWHNSWGLNTRLVHANCRLRRIYFAERLYSDEELPPEFKLYLPVQEFAIKAENTIIEMYLRLHTERIFYWRMTRLAPSKVFLSSIATVIRPTPPGTPLEASEKSTSPTNRYPDFI</sequence>
<evidence type="ECO:0000259" key="2">
    <source>
        <dbReference type="Pfam" id="PF05018"/>
    </source>
</evidence>
<reference evidence="3 4" key="1">
    <citation type="submission" date="2021-03" db="EMBL/GenBank/DDBJ databases">
        <authorList>
            <person name="King G.J."/>
            <person name="Bancroft I."/>
            <person name="Baten A."/>
            <person name="Bloomfield J."/>
            <person name="Borpatragohain P."/>
            <person name="He Z."/>
            <person name="Irish N."/>
            <person name="Irwin J."/>
            <person name="Liu K."/>
            <person name="Mauleon R.P."/>
            <person name="Moore J."/>
            <person name="Morris R."/>
            <person name="Ostergaard L."/>
            <person name="Wang B."/>
            <person name="Wells R."/>
        </authorList>
    </citation>
    <scope>NUCLEOTIDE SEQUENCE [LARGE SCALE GENOMIC DNA]</scope>
    <source>
        <strain evidence="3">R-o-18</strain>
        <tissue evidence="3">Leaf</tissue>
    </source>
</reference>
<name>A0ABQ7NI63_BRACM</name>
<dbReference type="InterPro" id="IPR040441">
    <property type="entry name" value="CFA20/CFAP20DC"/>
</dbReference>
<evidence type="ECO:0000313" key="3">
    <source>
        <dbReference type="EMBL" id="KAG5410544.1"/>
    </source>
</evidence>
<organism evidence="3 4">
    <name type="scientific">Brassica rapa subsp. trilocularis</name>
    <dbReference type="NCBI Taxonomy" id="1813537"/>
    <lineage>
        <taxon>Eukaryota</taxon>
        <taxon>Viridiplantae</taxon>
        <taxon>Streptophyta</taxon>
        <taxon>Embryophyta</taxon>
        <taxon>Tracheophyta</taxon>
        <taxon>Spermatophyta</taxon>
        <taxon>Magnoliopsida</taxon>
        <taxon>eudicotyledons</taxon>
        <taxon>Gunneridae</taxon>
        <taxon>Pentapetalae</taxon>
        <taxon>rosids</taxon>
        <taxon>malvids</taxon>
        <taxon>Brassicales</taxon>
        <taxon>Brassicaceae</taxon>
        <taxon>Brassiceae</taxon>
        <taxon>Brassica</taxon>
    </lineage>
</organism>
<dbReference type="Proteomes" id="UP000823674">
    <property type="component" value="Chromosome A02"/>
</dbReference>
<dbReference type="InterPro" id="IPR007714">
    <property type="entry name" value="CFA20_dom"/>
</dbReference>
<feature type="region of interest" description="Disordered" evidence="1">
    <location>
        <begin position="205"/>
        <end position="227"/>
    </location>
</feature>
<gene>
    <name evidence="3" type="primary">A02g506130.1_BraROA</name>
    <name evidence="3" type="ORF">IGI04_006863</name>
</gene>
<dbReference type="EMBL" id="JADBGQ010000002">
    <property type="protein sequence ID" value="KAG5410544.1"/>
    <property type="molecule type" value="Genomic_DNA"/>
</dbReference>
<accession>A0ABQ7NI63</accession>
<feature type="domain" description="CFA20" evidence="2">
    <location>
        <begin position="125"/>
        <end position="153"/>
    </location>
</feature>
<protein>
    <recommendedName>
        <fullName evidence="2">CFA20 domain-containing protein</fullName>
    </recommendedName>
</protein>
<proteinExistence type="predicted"/>
<dbReference type="PANTHER" id="PTHR12458">
    <property type="entry name" value="ORF PROTEIN"/>
    <property type="match status" value="1"/>
</dbReference>
<evidence type="ECO:0000313" key="4">
    <source>
        <dbReference type="Proteomes" id="UP000823674"/>
    </source>
</evidence>